<evidence type="ECO:0000313" key="7">
    <source>
        <dbReference type="Proteomes" id="UP001370348"/>
    </source>
</evidence>
<dbReference type="Gene3D" id="3.40.50.300">
    <property type="entry name" value="P-loop containing nucleotide triphosphate hydrolases"/>
    <property type="match status" value="1"/>
</dbReference>
<dbReference type="Pfam" id="PF14331">
    <property type="entry name" value="IcmF-related_N"/>
    <property type="match status" value="1"/>
</dbReference>
<dbReference type="InterPro" id="IPR048677">
    <property type="entry name" value="TssM1_hel"/>
</dbReference>
<evidence type="ECO:0000313" key="6">
    <source>
        <dbReference type="EMBL" id="WXB12514.1"/>
    </source>
</evidence>
<dbReference type="InterPro" id="IPR017731">
    <property type="entry name" value="TssM1-like"/>
</dbReference>
<dbReference type="Proteomes" id="UP001370348">
    <property type="component" value="Chromosome"/>
</dbReference>
<feature type="transmembrane region" description="Helical" evidence="1">
    <location>
        <begin position="32"/>
        <end position="52"/>
    </location>
</feature>
<gene>
    <name evidence="6" type="primary">tssM</name>
    <name evidence="6" type="ORF">LZC94_32290</name>
</gene>
<keyword evidence="7" id="KW-1185">Reference proteome</keyword>
<feature type="domain" description="IcmF-related" evidence="3">
    <location>
        <begin position="489"/>
        <end position="792"/>
    </location>
</feature>
<reference evidence="6 7" key="1">
    <citation type="submission" date="2021-12" db="EMBL/GenBank/DDBJ databases">
        <title>Discovery of the Pendulisporaceae a myxobacterial family with distinct sporulation behavior and unique specialized metabolism.</title>
        <authorList>
            <person name="Garcia R."/>
            <person name="Popoff A."/>
            <person name="Bader C.D."/>
            <person name="Loehr J."/>
            <person name="Walesch S."/>
            <person name="Walt C."/>
            <person name="Boldt J."/>
            <person name="Bunk B."/>
            <person name="Haeckl F.J.F.P.J."/>
            <person name="Gunesch A.P."/>
            <person name="Birkelbach J."/>
            <person name="Nuebel U."/>
            <person name="Pietschmann T."/>
            <person name="Bach T."/>
            <person name="Mueller R."/>
        </authorList>
    </citation>
    <scope>NUCLEOTIDE SEQUENCE [LARGE SCALE GENOMIC DNA]</scope>
    <source>
        <strain evidence="6 7">MSr11954</strain>
    </source>
</reference>
<evidence type="ECO:0000259" key="5">
    <source>
        <dbReference type="Pfam" id="PF21070"/>
    </source>
</evidence>
<protein>
    <submittedName>
        <fullName evidence="6">Type VI secretion system membrane subunit TssM</fullName>
    </submittedName>
</protein>
<dbReference type="NCBIfam" id="TIGR03348">
    <property type="entry name" value="VI_IcmF"/>
    <property type="match status" value="1"/>
</dbReference>
<dbReference type="InterPro" id="IPR010623">
    <property type="entry name" value="IcmF_C"/>
</dbReference>
<name>A0ABZ2LNN7_9BACT</name>
<evidence type="ECO:0000259" key="4">
    <source>
        <dbReference type="Pfam" id="PF14331"/>
    </source>
</evidence>
<dbReference type="SUPFAM" id="SSF52540">
    <property type="entry name" value="P-loop containing nucleoside triphosphate hydrolases"/>
    <property type="match status" value="1"/>
</dbReference>
<evidence type="ECO:0000256" key="1">
    <source>
        <dbReference type="SAM" id="Phobius"/>
    </source>
</evidence>
<evidence type="ECO:0000259" key="2">
    <source>
        <dbReference type="Pfam" id="PF06744"/>
    </source>
</evidence>
<dbReference type="InterPro" id="IPR027417">
    <property type="entry name" value="P-loop_NTPase"/>
</dbReference>
<dbReference type="Pfam" id="PF21070">
    <property type="entry name" value="IcmF_helical"/>
    <property type="match status" value="1"/>
</dbReference>
<feature type="domain" description="Type VI secretion system component TssM1 N-terminal" evidence="4">
    <location>
        <begin position="180"/>
        <end position="440"/>
    </location>
</feature>
<proteinExistence type="predicted"/>
<accession>A0ABZ2LNN7</accession>
<dbReference type="InterPro" id="IPR025743">
    <property type="entry name" value="TssM1_N"/>
</dbReference>
<sequence length="1190" mass="132068">MILGITIALSVAAIIAIWVIGWFFTVTLVVKIVLTVAVLAIGGLFLGLILYLRYTAARDLEQAMLQQGQAQIASTRPDRREAVMELQGKMQQAILTLKRSKLGARGGAKALYELPWYIIVGPPGAGKTTAIKHSDLGFPLADQQSASAYRGVGGTRNCDWWFTNDAILLDTAGRYATDVNDQDEWLMFLDLLKKHRPSRPINGLIVAISLADLAVSQDQGIDEVARRIRARVDEIATRINMLVPIYVLLTKCDLVQGFVEFWGDLRKSERGQIWGMSFPLNANNANEEPRAAFEREFALLAKALHGRALRRFRGERHLEMRQKIAEFPLEFTPLRHHIGVFLQALFQKNRFQETPILRGVYFTSGTQMGTPTSRVVNAMAQAFGLRGLGAAFGGRAATESKSYFLTEVFKSVMFKDQHVAGRTEVDRQRRLLTRGAFALAATLLGGSLLLPAFFTFVRNRELVQTTHDIAARVQGVRWGEGTSLQEGAPHLDAAQARLKQLDAWENGAPPLQLRWGMYTGDELDDGMRSLYGAVLARAAVARAHAEIESRLKTMDAGPVRTSENFNKDFDTLKLYLMMSDPKHMDPEWASPRLVREWSLTAHTRVTNEEELLLPHVAYYFELLKRGGIKPWGQDARLVATARSVLAQVPQVERLYESLVRDANMELAPIRRETIFYGSIAPFVQSRRGVRVDGAYTKAGWLRVRDLLGTERAKLAAEKWVLQDEGDPGSENNAIVKLRELYFERYKNAWRDFLADLQIQDPGNTELALDELSALSEPEWPYLRLMRVLRDNVNLDMSEPDTSADAGLIDKLKEAAQGKAAERANKIVDGGLGQGQAAPKKAGPSPVELAFKPMVRFGLPAGEPKEGEPAAPTGLSQYQAQLARLVATLTELRDAEANADPRQTTAVFTDAARATAALLTEQDGFTRPLLSPLLLNPINITANSVTVGASGVIQAQWETQVWSKWHDKLEGKYPFTNSGADAPLPDFIDFFRQGDGVLWSFYDATLRPTLDRSGNRFSPSRRARSAVPYMPEFLSNCLSRGADITETVFPPKADGAVVAFDVNLHSVSERIAEVVLEVEGQTRTYRNEPERWLTVTWPGKGAHGAKLKVRGEGLNEEIGRQGDFGLFRLLDAADVRAGTANERPVLIATFEIRGTRPPAQVKLDIKPSREQNPLTSGFFRGYSCPRVSAGR</sequence>
<dbReference type="InterPro" id="IPR009612">
    <property type="entry name" value="IcmF-rel"/>
</dbReference>
<feature type="transmembrane region" description="Helical" evidence="1">
    <location>
        <begin position="7"/>
        <end position="26"/>
    </location>
</feature>
<organism evidence="6 7">
    <name type="scientific">Pendulispora albinea</name>
    <dbReference type="NCBI Taxonomy" id="2741071"/>
    <lineage>
        <taxon>Bacteria</taxon>
        <taxon>Pseudomonadati</taxon>
        <taxon>Myxococcota</taxon>
        <taxon>Myxococcia</taxon>
        <taxon>Myxococcales</taxon>
        <taxon>Sorangiineae</taxon>
        <taxon>Pendulisporaceae</taxon>
        <taxon>Pendulispora</taxon>
    </lineage>
</organism>
<keyword evidence="1" id="KW-0812">Transmembrane</keyword>
<dbReference type="InterPro" id="IPR053156">
    <property type="entry name" value="T6SS_TssM-like"/>
</dbReference>
<keyword evidence="1" id="KW-0472">Membrane</keyword>
<feature type="domain" description="Type VI secretion system component TssM1 helical" evidence="5">
    <location>
        <begin position="948"/>
        <end position="1048"/>
    </location>
</feature>
<dbReference type="PANTHER" id="PTHR36153:SF1">
    <property type="entry name" value="TYPE VI SECRETION SYSTEM COMPONENT TSSM1"/>
    <property type="match status" value="1"/>
</dbReference>
<dbReference type="Pfam" id="PF06761">
    <property type="entry name" value="IcmF-related"/>
    <property type="match status" value="1"/>
</dbReference>
<dbReference type="RefSeq" id="WP_394822136.1">
    <property type="nucleotide sequence ID" value="NZ_CP089984.1"/>
</dbReference>
<keyword evidence="1" id="KW-1133">Transmembrane helix</keyword>
<evidence type="ECO:0000259" key="3">
    <source>
        <dbReference type="Pfam" id="PF06761"/>
    </source>
</evidence>
<dbReference type="Pfam" id="PF06744">
    <property type="entry name" value="IcmF_C"/>
    <property type="match status" value="1"/>
</dbReference>
<dbReference type="EMBL" id="CP089984">
    <property type="protein sequence ID" value="WXB12514.1"/>
    <property type="molecule type" value="Genomic_DNA"/>
</dbReference>
<feature type="domain" description="Type VI secretion system IcmF C-terminal" evidence="2">
    <location>
        <begin position="1059"/>
        <end position="1142"/>
    </location>
</feature>
<dbReference type="PANTHER" id="PTHR36153">
    <property type="entry name" value="INNER MEMBRANE PROTEIN-RELATED"/>
    <property type="match status" value="1"/>
</dbReference>
<feature type="transmembrane region" description="Helical" evidence="1">
    <location>
        <begin position="436"/>
        <end position="457"/>
    </location>
</feature>
<dbReference type="CDD" id="cd00882">
    <property type="entry name" value="Ras_like_GTPase"/>
    <property type="match status" value="1"/>
</dbReference>